<reference evidence="3" key="3">
    <citation type="submission" date="2024-01" db="EMBL/GenBank/DDBJ databases">
        <authorList>
            <person name="Coelho M.A."/>
            <person name="David-Palma M."/>
            <person name="Shea T."/>
            <person name="Sun S."/>
            <person name="Cuomo C.A."/>
            <person name="Heitman J."/>
        </authorList>
    </citation>
    <scope>NUCLEOTIDE SEQUENCE</scope>
    <source>
        <strain evidence="3">CBS 7841</strain>
    </source>
</reference>
<feature type="compositionally biased region" description="Polar residues" evidence="1">
    <location>
        <begin position="129"/>
        <end position="148"/>
    </location>
</feature>
<reference evidence="3" key="1">
    <citation type="submission" date="2016-06" db="EMBL/GenBank/DDBJ databases">
        <authorList>
            <person name="Cuomo C."/>
            <person name="Litvintseva A."/>
            <person name="Heitman J."/>
            <person name="Chen Y."/>
            <person name="Sun S."/>
            <person name="Springer D."/>
            <person name="Dromer F."/>
            <person name="Young S."/>
            <person name="Zeng Q."/>
            <person name="Chapman S."/>
            <person name="Gujja S."/>
            <person name="Saif S."/>
            <person name="Birren B."/>
        </authorList>
    </citation>
    <scope>NUCLEOTIDE SEQUENCE</scope>
    <source>
        <strain evidence="3">CBS 7841</strain>
    </source>
</reference>
<evidence type="ECO:0000259" key="2">
    <source>
        <dbReference type="SMART" id="SM00959"/>
    </source>
</evidence>
<feature type="domain" description="Rho termination factor-like N-terminal" evidence="2">
    <location>
        <begin position="6"/>
        <end position="48"/>
    </location>
</feature>
<feature type="region of interest" description="Disordered" evidence="1">
    <location>
        <begin position="129"/>
        <end position="150"/>
    </location>
</feature>
<evidence type="ECO:0000313" key="4">
    <source>
        <dbReference type="Proteomes" id="UP000094043"/>
    </source>
</evidence>
<dbReference type="RefSeq" id="XP_066067062.1">
    <property type="nucleotide sequence ID" value="XM_066210965.1"/>
</dbReference>
<dbReference type="EMBL" id="CP143785">
    <property type="protein sequence ID" value="WVN86362.1"/>
    <property type="molecule type" value="Genomic_DNA"/>
</dbReference>
<accession>A0AAJ8JQ07</accession>
<sequence length="488" mass="55080">MDTLQTLQVAKVAELRAKCKELKLINYSKLTKSQLIERILVAYSHKCVLPESKKPTNVQNELRASQNSDSNPSKRLKLNPPSHQPTLAFPTPQWQEPLNLKQSAFLLEQQESTSSNGTGVIDEAKLSHATPSPSDPMVQTVSSQGNKNESARTMKTAARAKTSHESLLVSKKRFQPLKKVKLPIVNSRQSQNLLLTTVVPSLLLITSYNRVAYIRDHFLNGLFSNLNQHRIYPLERPQFSFTGATPSDHEVLELAFQGIHPSLYDSVVPEEDFRVAIRFWIFRLHMQMQQGCGEAWSVLGHEMGLSCPDLCQWPIVVSSKQLVENIWLIETSDFRQSSRYMCLTEESSDKGMTNSKSKYLVVGLTGEVISKSKDDQSLTVTEGCTARHDWYAYLKTFLDDKTSLLYYVKTKEDHEYPQGISKAWRKKAENTRQDLVEVAGRAVFTSCAINSMSGEKLSVFDMDAANHNNNTTSDKMRAPNALAFYLPQ</sequence>
<reference evidence="3" key="2">
    <citation type="journal article" date="2022" name="Elife">
        <title>Obligate sexual reproduction of a homothallic fungus closely related to the Cryptococcus pathogenic species complex.</title>
        <authorList>
            <person name="Passer A.R."/>
            <person name="Clancey S.A."/>
            <person name="Shea T."/>
            <person name="David-Palma M."/>
            <person name="Averette A.F."/>
            <person name="Boekhout T."/>
            <person name="Porcel B.M."/>
            <person name="Nowrousian M."/>
            <person name="Cuomo C.A."/>
            <person name="Sun S."/>
            <person name="Heitman J."/>
            <person name="Coelho M.A."/>
        </authorList>
    </citation>
    <scope>NUCLEOTIDE SEQUENCE</scope>
    <source>
        <strain evidence="3">CBS 7841</strain>
    </source>
</reference>
<dbReference type="SMART" id="SM00959">
    <property type="entry name" value="Rho_N"/>
    <property type="match status" value="1"/>
</dbReference>
<name>A0AAJ8JQ07_9TREE</name>
<feature type="compositionally biased region" description="Polar residues" evidence="1">
    <location>
        <begin position="55"/>
        <end position="73"/>
    </location>
</feature>
<evidence type="ECO:0000313" key="3">
    <source>
        <dbReference type="EMBL" id="WVN86362.1"/>
    </source>
</evidence>
<dbReference type="Pfam" id="PF07498">
    <property type="entry name" value="Rho_N"/>
    <property type="match status" value="1"/>
</dbReference>
<dbReference type="GO" id="GO:0006353">
    <property type="term" value="P:DNA-templated transcription termination"/>
    <property type="evidence" value="ECO:0007669"/>
    <property type="project" value="InterPro"/>
</dbReference>
<organism evidence="3 4">
    <name type="scientific">Cryptococcus depauperatus CBS 7841</name>
    <dbReference type="NCBI Taxonomy" id="1295531"/>
    <lineage>
        <taxon>Eukaryota</taxon>
        <taxon>Fungi</taxon>
        <taxon>Dikarya</taxon>
        <taxon>Basidiomycota</taxon>
        <taxon>Agaricomycotina</taxon>
        <taxon>Tremellomycetes</taxon>
        <taxon>Tremellales</taxon>
        <taxon>Cryptococcaceae</taxon>
        <taxon>Cryptococcus</taxon>
    </lineage>
</organism>
<keyword evidence="4" id="KW-1185">Reference proteome</keyword>
<dbReference type="GeneID" id="91085739"/>
<evidence type="ECO:0000256" key="1">
    <source>
        <dbReference type="SAM" id="MobiDB-lite"/>
    </source>
</evidence>
<dbReference type="KEGG" id="cdep:91085739"/>
<dbReference type="AlphaFoldDB" id="A0AAJ8JQ07"/>
<dbReference type="InterPro" id="IPR011112">
    <property type="entry name" value="Rho-like_N"/>
</dbReference>
<gene>
    <name evidence="3" type="ORF">L203_101526</name>
</gene>
<dbReference type="Proteomes" id="UP000094043">
    <property type="component" value="Chromosome 2"/>
</dbReference>
<protein>
    <recommendedName>
        <fullName evidence="2">Rho termination factor-like N-terminal domain-containing protein</fullName>
    </recommendedName>
</protein>
<feature type="region of interest" description="Disordered" evidence="1">
    <location>
        <begin position="54"/>
        <end position="86"/>
    </location>
</feature>
<proteinExistence type="predicted"/>